<evidence type="ECO:0000313" key="2">
    <source>
        <dbReference type="EMBL" id="MBB4893152.1"/>
    </source>
</evidence>
<feature type="domain" description="Peptidase S1" evidence="1">
    <location>
        <begin position="24"/>
        <end position="256"/>
    </location>
</feature>
<dbReference type="GO" id="GO:0004252">
    <property type="term" value="F:serine-type endopeptidase activity"/>
    <property type="evidence" value="ECO:0007669"/>
    <property type="project" value="InterPro"/>
</dbReference>
<dbReference type="SMART" id="SM00020">
    <property type="entry name" value="Tryp_SPc"/>
    <property type="match status" value="1"/>
</dbReference>
<organism evidence="2 3">
    <name type="scientific">Streptomyces olivoverticillatus</name>
    <dbReference type="NCBI Taxonomy" id="66427"/>
    <lineage>
        <taxon>Bacteria</taxon>
        <taxon>Bacillati</taxon>
        <taxon>Actinomycetota</taxon>
        <taxon>Actinomycetes</taxon>
        <taxon>Kitasatosporales</taxon>
        <taxon>Streptomycetaceae</taxon>
        <taxon>Streptomyces</taxon>
    </lineage>
</organism>
<evidence type="ECO:0000313" key="3">
    <source>
        <dbReference type="Proteomes" id="UP000556084"/>
    </source>
</evidence>
<dbReference type="Gene3D" id="2.40.10.10">
    <property type="entry name" value="Trypsin-like serine proteases"/>
    <property type="match status" value="1"/>
</dbReference>
<protein>
    <recommendedName>
        <fullName evidence="1">Peptidase S1 domain-containing protein</fullName>
    </recommendedName>
</protein>
<comment type="caution">
    <text evidence="2">The sequence shown here is derived from an EMBL/GenBank/DDBJ whole genome shotgun (WGS) entry which is preliminary data.</text>
</comment>
<evidence type="ECO:0000259" key="1">
    <source>
        <dbReference type="PROSITE" id="PS50240"/>
    </source>
</evidence>
<dbReference type="InterPro" id="IPR009003">
    <property type="entry name" value="Peptidase_S1_PA"/>
</dbReference>
<dbReference type="SUPFAM" id="SSF50494">
    <property type="entry name" value="Trypsin-like serine proteases"/>
    <property type="match status" value="1"/>
</dbReference>
<name>A0A7W7LNM7_9ACTN</name>
<keyword evidence="3" id="KW-1185">Reference proteome</keyword>
<sequence length="531" mass="56498">MPGIHPRAVWAAGILSVVTVAGLLAGGSANAVVGTPVNDSYSFTAQLDIDAGNGSKRGCSAALVEQQWLVTAASCLAGNPAQGTQIPAGAPALPTTATIGRVDATRQTGTVVDVVELVPRTDRDLVMARLAKPVTGISPVGLGFNPLVPGEDVRVTGYGRTKDEWVPQRLHTTTFTTGDVKDGTVALSGKSDNAAICQGDTGGPAFRDINGRYELIGVHSRSWQGGCLGTDPSEARTGATDARTDDIAGWIQGITSRDVLRRKNWNDARSMVPGYFTGGSPGGRRHMDLFVAWKDGSASLFQGADNSDPKYPFTAEYKLAGSGWQYAMSVAGGNFTGSGTDGLVVRWQNGQVTWFSHVDQNGFSKEEQLSEPTKAWKEYAKQITVGRYTANAQRDDLLVTWVDGSISLFPDLGTNGLKHESQLLKANQAGTNIEQISAGEFTGKGTADLLVRWRNGSGSIYPGVNVSTKFDDEIKILQSGSDWRFAQSIVTGSFSANARPNDVLVRWENGNLSMYPAMDATGPHIEVQLLK</sequence>
<dbReference type="PANTHER" id="PTHR24260">
    <property type="match status" value="1"/>
</dbReference>
<dbReference type="InterPro" id="IPR001254">
    <property type="entry name" value="Trypsin_dom"/>
</dbReference>
<dbReference type="AlphaFoldDB" id="A0A7W7LNM7"/>
<dbReference type="GO" id="GO:0006508">
    <property type="term" value="P:proteolysis"/>
    <property type="evidence" value="ECO:0007669"/>
    <property type="project" value="InterPro"/>
</dbReference>
<accession>A0A7W7LNM7</accession>
<proteinExistence type="predicted"/>
<dbReference type="Proteomes" id="UP000556084">
    <property type="component" value="Unassembled WGS sequence"/>
</dbReference>
<dbReference type="RefSeq" id="WP_184348960.1">
    <property type="nucleotide sequence ID" value="NZ_JACHJH010000003.1"/>
</dbReference>
<dbReference type="InterPro" id="IPR043504">
    <property type="entry name" value="Peptidase_S1_PA_chymotrypsin"/>
</dbReference>
<dbReference type="PANTHER" id="PTHR24260:SF136">
    <property type="entry name" value="GH08193P-RELATED"/>
    <property type="match status" value="1"/>
</dbReference>
<dbReference type="PROSITE" id="PS50240">
    <property type="entry name" value="TRYPSIN_DOM"/>
    <property type="match status" value="1"/>
</dbReference>
<reference evidence="2 3" key="1">
    <citation type="submission" date="2020-08" db="EMBL/GenBank/DDBJ databases">
        <title>Genomic Encyclopedia of Type Strains, Phase III (KMG-III): the genomes of soil and plant-associated and newly described type strains.</title>
        <authorList>
            <person name="Whitman W."/>
        </authorList>
    </citation>
    <scope>NUCLEOTIDE SEQUENCE [LARGE SCALE GENOMIC DNA]</scope>
    <source>
        <strain evidence="2 3">CECT 3266</strain>
    </source>
</reference>
<dbReference type="Pfam" id="PF00089">
    <property type="entry name" value="Trypsin"/>
    <property type="match status" value="1"/>
</dbReference>
<dbReference type="PRINTS" id="PR00722">
    <property type="entry name" value="CHYMOTRYPSIN"/>
</dbReference>
<gene>
    <name evidence="2" type="ORF">FHS39_002183</name>
</gene>
<dbReference type="EMBL" id="JACHJH010000003">
    <property type="protein sequence ID" value="MBB4893152.1"/>
    <property type="molecule type" value="Genomic_DNA"/>
</dbReference>
<dbReference type="SUPFAM" id="SSF69318">
    <property type="entry name" value="Integrin alpha N-terminal domain"/>
    <property type="match status" value="1"/>
</dbReference>
<dbReference type="InterPro" id="IPR051333">
    <property type="entry name" value="CLIP_Serine_Protease"/>
</dbReference>
<dbReference type="InterPro" id="IPR001314">
    <property type="entry name" value="Peptidase_S1A"/>
</dbReference>
<dbReference type="InterPro" id="IPR028994">
    <property type="entry name" value="Integrin_alpha_N"/>
</dbReference>